<gene>
    <name evidence="15" type="ORF">GIB67_023579</name>
</gene>
<keyword evidence="8 12" id="KW-1133">Transmembrane helix</keyword>
<comment type="similarity">
    <text evidence="2">Belongs to the RLP family.</text>
</comment>
<dbReference type="SMART" id="SM00369">
    <property type="entry name" value="LRR_TYP"/>
    <property type="match status" value="4"/>
</dbReference>
<keyword evidence="5 12" id="KW-0812">Transmembrane</keyword>
<dbReference type="Pfam" id="PF00560">
    <property type="entry name" value="LRR_1"/>
    <property type="match status" value="3"/>
</dbReference>
<evidence type="ECO:0000256" key="11">
    <source>
        <dbReference type="ARBA" id="ARBA00023180"/>
    </source>
</evidence>
<evidence type="ECO:0000256" key="1">
    <source>
        <dbReference type="ARBA" id="ARBA00004251"/>
    </source>
</evidence>
<keyword evidence="4" id="KW-0433">Leucine-rich repeat</keyword>
<dbReference type="PANTHER" id="PTHR48063">
    <property type="entry name" value="LRR RECEPTOR-LIKE KINASE"/>
    <property type="match status" value="1"/>
</dbReference>
<comment type="subcellular location">
    <subcellularLocation>
        <location evidence="1">Cell membrane</location>
        <topology evidence="1">Single-pass type I membrane protein</topology>
    </subcellularLocation>
</comment>
<evidence type="ECO:0000256" key="8">
    <source>
        <dbReference type="ARBA" id="ARBA00022989"/>
    </source>
</evidence>
<protein>
    <recommendedName>
        <fullName evidence="14">Leucine-rich repeat-containing N-terminal plant-type domain-containing protein</fullName>
    </recommendedName>
</protein>
<dbReference type="InterPro" id="IPR013210">
    <property type="entry name" value="LRR_N_plant-typ"/>
</dbReference>
<dbReference type="GO" id="GO:0005886">
    <property type="term" value="C:plasma membrane"/>
    <property type="evidence" value="ECO:0007669"/>
    <property type="project" value="UniProtKB-SubCell"/>
</dbReference>
<dbReference type="OrthoDB" id="1060944at2759"/>
<keyword evidence="3" id="KW-1003">Cell membrane</keyword>
<evidence type="ECO:0000256" key="6">
    <source>
        <dbReference type="ARBA" id="ARBA00022729"/>
    </source>
</evidence>
<evidence type="ECO:0000256" key="7">
    <source>
        <dbReference type="ARBA" id="ARBA00022737"/>
    </source>
</evidence>
<evidence type="ECO:0000313" key="16">
    <source>
        <dbReference type="Proteomes" id="UP000541444"/>
    </source>
</evidence>
<evidence type="ECO:0000256" key="10">
    <source>
        <dbReference type="ARBA" id="ARBA00023170"/>
    </source>
</evidence>
<feature type="signal peptide" evidence="13">
    <location>
        <begin position="1"/>
        <end position="27"/>
    </location>
</feature>
<keyword evidence="6 13" id="KW-0732">Signal</keyword>
<dbReference type="AlphaFoldDB" id="A0A7J7PAT3"/>
<comment type="caution">
    <text evidence="15">The sequence shown here is derived from an EMBL/GenBank/DDBJ whole genome shotgun (WGS) entry which is preliminary data.</text>
</comment>
<evidence type="ECO:0000256" key="4">
    <source>
        <dbReference type="ARBA" id="ARBA00022614"/>
    </source>
</evidence>
<dbReference type="SUPFAM" id="SSF52058">
    <property type="entry name" value="L domain-like"/>
    <property type="match status" value="1"/>
</dbReference>
<dbReference type="Pfam" id="PF08263">
    <property type="entry name" value="LRRNT_2"/>
    <property type="match status" value="1"/>
</dbReference>
<dbReference type="FunFam" id="3.80.10.10:FF:000400">
    <property type="entry name" value="Nuclear pore complex protein NUP107"/>
    <property type="match status" value="1"/>
</dbReference>
<evidence type="ECO:0000259" key="14">
    <source>
        <dbReference type="Pfam" id="PF08263"/>
    </source>
</evidence>
<dbReference type="PRINTS" id="PR00019">
    <property type="entry name" value="LEURICHRPT"/>
</dbReference>
<accession>A0A7J7PAT3</accession>
<dbReference type="EMBL" id="JACGCM010000119">
    <property type="protein sequence ID" value="KAF6176288.1"/>
    <property type="molecule type" value="Genomic_DNA"/>
</dbReference>
<feature type="chain" id="PRO_5029650875" description="Leucine-rich repeat-containing N-terminal plant-type domain-containing protein" evidence="13">
    <location>
        <begin position="28"/>
        <end position="491"/>
    </location>
</feature>
<keyword evidence="10" id="KW-0675">Receptor</keyword>
<dbReference type="InterPro" id="IPR032675">
    <property type="entry name" value="LRR_dom_sf"/>
</dbReference>
<keyword evidence="7" id="KW-0677">Repeat</keyword>
<keyword evidence="11" id="KW-0325">Glycoprotein</keyword>
<reference evidence="15 16" key="1">
    <citation type="journal article" date="2020" name="IScience">
        <title>Genome Sequencing of the Endangered Kingdonia uniflora (Circaeasteraceae, Ranunculales) Reveals Potential Mechanisms of Evolutionary Specialization.</title>
        <authorList>
            <person name="Sun Y."/>
            <person name="Deng T."/>
            <person name="Zhang A."/>
            <person name="Moore M.J."/>
            <person name="Landis J.B."/>
            <person name="Lin N."/>
            <person name="Zhang H."/>
            <person name="Zhang X."/>
            <person name="Huang J."/>
            <person name="Zhang X."/>
            <person name="Sun H."/>
            <person name="Wang H."/>
        </authorList>
    </citation>
    <scope>NUCLEOTIDE SEQUENCE [LARGE SCALE GENOMIC DNA]</scope>
    <source>
        <strain evidence="15">TB1705</strain>
        <tissue evidence="15">Leaf</tissue>
    </source>
</reference>
<dbReference type="PANTHER" id="PTHR48063:SF112">
    <property type="entry name" value="RECEPTOR LIKE PROTEIN 30-LIKE"/>
    <property type="match status" value="1"/>
</dbReference>
<dbReference type="InterPro" id="IPR046956">
    <property type="entry name" value="RLP23-like"/>
</dbReference>
<dbReference type="FunFam" id="3.80.10.10:FF:001347">
    <property type="entry name" value="LRR receptor-like serine/threonine-protein kinase GSO2"/>
    <property type="match status" value="1"/>
</dbReference>
<evidence type="ECO:0000256" key="2">
    <source>
        <dbReference type="ARBA" id="ARBA00009592"/>
    </source>
</evidence>
<evidence type="ECO:0000256" key="13">
    <source>
        <dbReference type="SAM" id="SignalP"/>
    </source>
</evidence>
<dbReference type="Pfam" id="PF13855">
    <property type="entry name" value="LRR_8"/>
    <property type="match status" value="2"/>
</dbReference>
<dbReference type="Proteomes" id="UP000541444">
    <property type="component" value="Unassembled WGS sequence"/>
</dbReference>
<evidence type="ECO:0000256" key="9">
    <source>
        <dbReference type="ARBA" id="ARBA00023136"/>
    </source>
</evidence>
<evidence type="ECO:0000256" key="3">
    <source>
        <dbReference type="ARBA" id="ARBA00022475"/>
    </source>
</evidence>
<keyword evidence="16" id="KW-1185">Reference proteome</keyword>
<feature type="transmembrane region" description="Helical" evidence="12">
    <location>
        <begin position="447"/>
        <end position="469"/>
    </location>
</feature>
<dbReference type="InterPro" id="IPR003591">
    <property type="entry name" value="Leu-rich_rpt_typical-subtyp"/>
</dbReference>
<dbReference type="InterPro" id="IPR001611">
    <property type="entry name" value="Leu-rich_rpt"/>
</dbReference>
<keyword evidence="9 12" id="KW-0472">Membrane</keyword>
<proteinExistence type="inferred from homology"/>
<sequence>MVRSFKFLPVLLVLSFITKIHFSSSDGETNMFCSPREKHALLTFNQGLTDPSHRLSSWVGDNCCIWEGVGCKNRTGSVVRLDLKNTYSDIYYDDYTTDLESLSLGGNKLLSGSLPRQLGNLINLDHLDQSGSSFSGPIPMSLGRLKSLRELYLNDNNFNSSLPDSLGNLSNLQELSISNNSLEGVICETHFANLTRLKYLYAPTNSLALNVSSAWIPKFQLIELNLNSWKLGPEFPARLHTQNSISYLGLSNASISDSIPTWFWNIYSRLDVLDLSNNQIKGDLENALPRLTSNIEELDLSNNYFSGNISFFLCNPLDDRYQLLGLGRRNSQLLDAFDVFKVGEIPEKIGVMVLLENLDLSKNQLTGIIPQSISRLTSLNQLNLSYNNLSGEIPTGPQLQTFTESSYVSNNGLCGTPLLKKCNGNGFGGTPTIEDQDSDVYDMTEQFYVTVGPGFVVGLASFCEGLVFMDKWRIAYFRFMEDMKDKLLARF</sequence>
<dbReference type="Gene3D" id="3.80.10.10">
    <property type="entry name" value="Ribonuclease Inhibitor"/>
    <property type="match status" value="3"/>
</dbReference>
<name>A0A7J7PAT3_9MAGN</name>
<evidence type="ECO:0000256" key="5">
    <source>
        <dbReference type="ARBA" id="ARBA00022692"/>
    </source>
</evidence>
<organism evidence="15 16">
    <name type="scientific">Kingdonia uniflora</name>
    <dbReference type="NCBI Taxonomy" id="39325"/>
    <lineage>
        <taxon>Eukaryota</taxon>
        <taxon>Viridiplantae</taxon>
        <taxon>Streptophyta</taxon>
        <taxon>Embryophyta</taxon>
        <taxon>Tracheophyta</taxon>
        <taxon>Spermatophyta</taxon>
        <taxon>Magnoliopsida</taxon>
        <taxon>Ranunculales</taxon>
        <taxon>Circaeasteraceae</taxon>
        <taxon>Kingdonia</taxon>
    </lineage>
</organism>
<feature type="domain" description="Leucine-rich repeat-containing N-terminal plant-type" evidence="14">
    <location>
        <begin position="35"/>
        <end position="71"/>
    </location>
</feature>
<evidence type="ECO:0000256" key="12">
    <source>
        <dbReference type="SAM" id="Phobius"/>
    </source>
</evidence>
<dbReference type="PROSITE" id="PS51450">
    <property type="entry name" value="LRR"/>
    <property type="match status" value="2"/>
</dbReference>
<evidence type="ECO:0000313" key="15">
    <source>
        <dbReference type="EMBL" id="KAF6176288.1"/>
    </source>
</evidence>